<dbReference type="AlphaFoldDB" id="A0A9P6QHE4"/>
<feature type="domain" description="Chitin-binding type-4" evidence="3">
    <location>
        <begin position="77"/>
        <end position="168"/>
    </location>
</feature>
<organism evidence="4 5">
    <name type="scientific">Actinomortierella ambigua</name>
    <dbReference type="NCBI Taxonomy" id="1343610"/>
    <lineage>
        <taxon>Eukaryota</taxon>
        <taxon>Fungi</taxon>
        <taxon>Fungi incertae sedis</taxon>
        <taxon>Mucoromycota</taxon>
        <taxon>Mortierellomycotina</taxon>
        <taxon>Mortierellomycetes</taxon>
        <taxon>Mortierellales</taxon>
        <taxon>Mortierellaceae</taxon>
        <taxon>Actinomortierella</taxon>
    </lineage>
</organism>
<gene>
    <name evidence="4" type="ORF">DFQ27_005356</name>
</gene>
<evidence type="ECO:0000256" key="2">
    <source>
        <dbReference type="SAM" id="SignalP"/>
    </source>
</evidence>
<feature type="signal peptide" evidence="2">
    <location>
        <begin position="1"/>
        <end position="21"/>
    </location>
</feature>
<dbReference type="PANTHER" id="PTHR36182">
    <property type="entry name" value="PROTEIN, PUTATIVE (AFU_ORTHOLOGUE AFUA_6G10930)-RELATED"/>
    <property type="match status" value="1"/>
</dbReference>
<comment type="caution">
    <text evidence="4">The sequence shown here is derived from an EMBL/GenBank/DDBJ whole genome shotgun (WGS) entry which is preliminary data.</text>
</comment>
<sequence length="243" mass="26039">MLFKSTLIAAFVAFAAITAEAHVSVSSPCPRYGSYKGCPAPPPGQSIDYNIRAPIGTASQIGMPMCRHTKAVTKNIPTYKAGQTINVKFDIGAPHGGGHCQFALSYDGGKKWAVIKDVLGSCLRGNVNSATYSIPVKIPSNAPSGTVIFQWLWNNAVGNRELYSNCVDMKIKGKNGGELKGKELLIINYGPKSIKLAEFPNSNAGSQLFTSKARKSVTIRVPKSKSKKSNSKSKKSNSKSKKN</sequence>
<keyword evidence="5" id="KW-1185">Reference proteome</keyword>
<evidence type="ECO:0000313" key="4">
    <source>
        <dbReference type="EMBL" id="KAG0268916.1"/>
    </source>
</evidence>
<dbReference type="Gene3D" id="2.70.50.70">
    <property type="match status" value="1"/>
</dbReference>
<evidence type="ECO:0000259" key="3">
    <source>
        <dbReference type="Pfam" id="PF03067"/>
    </source>
</evidence>
<dbReference type="OrthoDB" id="2342176at2759"/>
<protein>
    <recommendedName>
        <fullName evidence="3">Chitin-binding type-4 domain-containing protein</fullName>
    </recommendedName>
</protein>
<evidence type="ECO:0000313" key="5">
    <source>
        <dbReference type="Proteomes" id="UP000807716"/>
    </source>
</evidence>
<keyword evidence="2" id="KW-0732">Signal</keyword>
<dbReference type="EMBL" id="JAAAJB010000038">
    <property type="protein sequence ID" value="KAG0268916.1"/>
    <property type="molecule type" value="Genomic_DNA"/>
</dbReference>
<dbReference type="InterPro" id="IPR004302">
    <property type="entry name" value="Cellulose/chitin-bd_N"/>
</dbReference>
<proteinExistence type="predicted"/>
<reference evidence="4" key="1">
    <citation type="journal article" date="2020" name="Fungal Divers.">
        <title>Resolving the Mortierellaceae phylogeny through synthesis of multi-gene phylogenetics and phylogenomics.</title>
        <authorList>
            <person name="Vandepol N."/>
            <person name="Liber J."/>
            <person name="Desiro A."/>
            <person name="Na H."/>
            <person name="Kennedy M."/>
            <person name="Barry K."/>
            <person name="Grigoriev I.V."/>
            <person name="Miller A.N."/>
            <person name="O'Donnell K."/>
            <person name="Stajich J.E."/>
            <person name="Bonito G."/>
        </authorList>
    </citation>
    <scope>NUCLEOTIDE SEQUENCE</scope>
    <source>
        <strain evidence="4">BC1065</strain>
    </source>
</reference>
<feature type="chain" id="PRO_5040105620" description="Chitin-binding type-4 domain-containing protein" evidence="2">
    <location>
        <begin position="22"/>
        <end position="243"/>
    </location>
</feature>
<evidence type="ECO:0000256" key="1">
    <source>
        <dbReference type="SAM" id="MobiDB-lite"/>
    </source>
</evidence>
<dbReference type="Pfam" id="PF03067">
    <property type="entry name" value="LPMO_10"/>
    <property type="match status" value="1"/>
</dbReference>
<dbReference type="PANTHER" id="PTHR36182:SF1">
    <property type="entry name" value="PROTEIN, PUTATIVE (AFU_ORTHOLOGUE AFUA_6G10930)-RELATED"/>
    <property type="match status" value="1"/>
</dbReference>
<feature type="region of interest" description="Disordered" evidence="1">
    <location>
        <begin position="215"/>
        <end position="243"/>
    </location>
</feature>
<name>A0A9P6QHE4_9FUNG</name>
<dbReference type="Proteomes" id="UP000807716">
    <property type="component" value="Unassembled WGS sequence"/>
</dbReference>
<accession>A0A9P6QHE4</accession>